<feature type="DNA-binding region" description="Homeobox" evidence="9">
    <location>
        <begin position="27"/>
        <end position="92"/>
    </location>
</feature>
<dbReference type="GO" id="GO:0099402">
    <property type="term" value="P:plant organ development"/>
    <property type="evidence" value="ECO:0007669"/>
    <property type="project" value="InterPro"/>
</dbReference>
<comment type="similarity">
    <text evidence="8">Belongs to the WUS homeobox family.</text>
</comment>
<evidence type="ECO:0000256" key="7">
    <source>
        <dbReference type="ARBA" id="ARBA00023242"/>
    </source>
</evidence>
<dbReference type="PROSITE" id="PS50071">
    <property type="entry name" value="HOMEOBOX_2"/>
    <property type="match status" value="1"/>
</dbReference>
<keyword evidence="2" id="KW-0217">Developmental protein</keyword>
<dbReference type="SMART" id="SM00389">
    <property type="entry name" value="HOX"/>
    <property type="match status" value="1"/>
</dbReference>
<evidence type="ECO:0000256" key="9">
    <source>
        <dbReference type="PROSITE-ProRule" id="PRU00108"/>
    </source>
</evidence>
<evidence type="ECO:0000256" key="8">
    <source>
        <dbReference type="ARBA" id="ARBA00024040"/>
    </source>
</evidence>
<dbReference type="EMBL" id="JADCNL010000012">
    <property type="protein sequence ID" value="KAG0457289.1"/>
    <property type="molecule type" value="Genomic_DNA"/>
</dbReference>
<dbReference type="Proteomes" id="UP000636800">
    <property type="component" value="Chromosome 12"/>
</dbReference>
<dbReference type="Gene3D" id="1.10.10.60">
    <property type="entry name" value="Homeodomain-like"/>
    <property type="match status" value="1"/>
</dbReference>
<proteinExistence type="inferred from homology"/>
<dbReference type="PANTHER" id="PTHR45940:SF2">
    <property type="entry name" value="WUSCHEL-RELATED HOMEOBOX 1"/>
    <property type="match status" value="1"/>
</dbReference>
<feature type="domain" description="Homeobox" evidence="11">
    <location>
        <begin position="25"/>
        <end position="91"/>
    </location>
</feature>
<keyword evidence="3" id="KW-0805">Transcription regulation</keyword>
<evidence type="ECO:0000256" key="4">
    <source>
        <dbReference type="ARBA" id="ARBA00023125"/>
    </source>
</evidence>
<comment type="caution">
    <text evidence="12">The sequence shown here is derived from an EMBL/GenBank/DDBJ whole genome shotgun (WGS) entry which is preliminary data.</text>
</comment>
<keyword evidence="13" id="KW-1185">Reference proteome</keyword>
<dbReference type="GO" id="GO:0003700">
    <property type="term" value="F:DNA-binding transcription factor activity"/>
    <property type="evidence" value="ECO:0007669"/>
    <property type="project" value="InterPro"/>
</dbReference>
<dbReference type="GO" id="GO:0003677">
    <property type="term" value="F:DNA binding"/>
    <property type="evidence" value="ECO:0007669"/>
    <property type="project" value="UniProtKB-UniRule"/>
</dbReference>
<dbReference type="GO" id="GO:0005634">
    <property type="term" value="C:nucleus"/>
    <property type="evidence" value="ECO:0007669"/>
    <property type="project" value="UniProtKB-SubCell"/>
</dbReference>
<evidence type="ECO:0000256" key="3">
    <source>
        <dbReference type="ARBA" id="ARBA00023015"/>
    </source>
</evidence>
<accession>A0A835PTD3</accession>
<dbReference type="SUPFAM" id="SSF46689">
    <property type="entry name" value="Homeodomain-like"/>
    <property type="match status" value="1"/>
</dbReference>
<evidence type="ECO:0000313" key="12">
    <source>
        <dbReference type="EMBL" id="KAG0457289.1"/>
    </source>
</evidence>
<evidence type="ECO:0000259" key="11">
    <source>
        <dbReference type="PROSITE" id="PS50071"/>
    </source>
</evidence>
<keyword evidence="4 9" id="KW-0238">DNA-binding</keyword>
<keyword evidence="5 9" id="KW-0371">Homeobox</keyword>
<evidence type="ECO:0000313" key="13">
    <source>
        <dbReference type="Proteomes" id="UP000636800"/>
    </source>
</evidence>
<dbReference type="OrthoDB" id="653441at2759"/>
<comment type="subcellular location">
    <subcellularLocation>
        <location evidence="1 9 10">Nucleus</location>
    </subcellularLocation>
</comment>
<dbReference type="AlphaFoldDB" id="A0A835PTD3"/>
<reference evidence="12 13" key="1">
    <citation type="journal article" date="2020" name="Nat. Food">
        <title>A phased Vanilla planifolia genome enables genetic improvement of flavour and production.</title>
        <authorList>
            <person name="Hasing T."/>
            <person name="Tang H."/>
            <person name="Brym M."/>
            <person name="Khazi F."/>
            <person name="Huang T."/>
            <person name="Chambers A.H."/>
        </authorList>
    </citation>
    <scope>NUCLEOTIDE SEQUENCE [LARGE SCALE GENOMIC DNA]</scope>
    <source>
        <tissue evidence="12">Leaf</tissue>
    </source>
</reference>
<dbReference type="Pfam" id="PF00046">
    <property type="entry name" value="Homeodomain"/>
    <property type="match status" value="1"/>
</dbReference>
<evidence type="ECO:0000256" key="10">
    <source>
        <dbReference type="RuleBase" id="RU000682"/>
    </source>
</evidence>
<evidence type="ECO:0000256" key="6">
    <source>
        <dbReference type="ARBA" id="ARBA00023163"/>
    </source>
</evidence>
<evidence type="ECO:0000256" key="2">
    <source>
        <dbReference type="ARBA" id="ARBA00022473"/>
    </source>
</evidence>
<name>A0A835PTD3_VANPL</name>
<dbReference type="PANTHER" id="PTHR45940">
    <property type="entry name" value="WUSCHEL-RELATED HOMEOBOX 1-RELATED"/>
    <property type="match status" value="1"/>
</dbReference>
<dbReference type="CDD" id="cd00086">
    <property type="entry name" value="homeodomain"/>
    <property type="match status" value="1"/>
</dbReference>
<gene>
    <name evidence="12" type="ORF">HPP92_022446</name>
</gene>
<dbReference type="InterPro" id="IPR044555">
    <property type="entry name" value="WUSCHEL-like"/>
</dbReference>
<keyword evidence="6" id="KW-0804">Transcription</keyword>
<sequence>MEQSTHDDAHGCGAATASRTCGYLSRQSSARWIPTGDQIRILRDLYYNYGLRSPSAEQIQRISAKLRQYGKIEGKNVFYWFQNHKARERQKRRLTTDIRGSCFVGDGAGWSGIEPAAIPAVEWSNRWAIVGQEMSAPGRALETLPLFPTSAQDEVEEGSATAGISNYGVEKAFYCCSGGAGTGASLELTLSSFFYEPPSSV</sequence>
<evidence type="ECO:0000256" key="5">
    <source>
        <dbReference type="ARBA" id="ARBA00023155"/>
    </source>
</evidence>
<dbReference type="InterPro" id="IPR001356">
    <property type="entry name" value="HD"/>
</dbReference>
<dbReference type="InterPro" id="IPR009057">
    <property type="entry name" value="Homeodomain-like_sf"/>
</dbReference>
<keyword evidence="7 9" id="KW-0539">Nucleus</keyword>
<protein>
    <recommendedName>
        <fullName evidence="11">Homeobox domain-containing protein</fullName>
    </recommendedName>
</protein>
<organism evidence="12 13">
    <name type="scientific">Vanilla planifolia</name>
    <name type="common">Vanilla</name>
    <dbReference type="NCBI Taxonomy" id="51239"/>
    <lineage>
        <taxon>Eukaryota</taxon>
        <taxon>Viridiplantae</taxon>
        <taxon>Streptophyta</taxon>
        <taxon>Embryophyta</taxon>
        <taxon>Tracheophyta</taxon>
        <taxon>Spermatophyta</taxon>
        <taxon>Magnoliopsida</taxon>
        <taxon>Liliopsida</taxon>
        <taxon>Asparagales</taxon>
        <taxon>Orchidaceae</taxon>
        <taxon>Vanilloideae</taxon>
        <taxon>Vanilleae</taxon>
        <taxon>Vanilla</taxon>
    </lineage>
</organism>
<evidence type="ECO:0000256" key="1">
    <source>
        <dbReference type="ARBA" id="ARBA00004123"/>
    </source>
</evidence>